<protein>
    <recommendedName>
        <fullName evidence="1">SET domain-containing protein</fullName>
    </recommendedName>
</protein>
<dbReference type="CDD" id="cd20071">
    <property type="entry name" value="SET_SMYD"/>
    <property type="match status" value="1"/>
</dbReference>
<gene>
    <name evidence="2" type="ORF">FNF29_07287</name>
</gene>
<dbReference type="Gene3D" id="2.170.270.10">
    <property type="entry name" value="SET domain"/>
    <property type="match status" value="1"/>
</dbReference>
<evidence type="ECO:0000313" key="2">
    <source>
        <dbReference type="EMBL" id="KAA0147542.1"/>
    </source>
</evidence>
<comment type="caution">
    <text evidence="2">The sequence shown here is derived from an EMBL/GenBank/DDBJ whole genome shotgun (WGS) entry which is preliminary data.</text>
</comment>
<dbReference type="InterPro" id="IPR046341">
    <property type="entry name" value="SET_dom_sf"/>
</dbReference>
<dbReference type="Pfam" id="PF00856">
    <property type="entry name" value="SET"/>
    <property type="match status" value="1"/>
</dbReference>
<dbReference type="PANTHER" id="PTHR47436:SF1">
    <property type="entry name" value="SET DOMAIN-CONTAINING PROTEIN"/>
    <property type="match status" value="1"/>
</dbReference>
<dbReference type="SUPFAM" id="SSF82199">
    <property type="entry name" value="SET domain"/>
    <property type="match status" value="1"/>
</dbReference>
<dbReference type="PANTHER" id="PTHR47436">
    <property type="entry name" value="HISTONE-LYSINE N-METHYLTRANSFERASE ATXR2"/>
    <property type="match status" value="1"/>
</dbReference>
<dbReference type="InterPro" id="IPR044237">
    <property type="entry name" value="ATXR2-like"/>
</dbReference>
<dbReference type="AlphaFoldDB" id="A0A5A8C399"/>
<keyword evidence="3" id="KW-1185">Reference proteome</keyword>
<proteinExistence type="predicted"/>
<organism evidence="2 3">
    <name type="scientific">Cafeteria roenbergensis</name>
    <name type="common">Marine flagellate</name>
    <dbReference type="NCBI Taxonomy" id="33653"/>
    <lineage>
        <taxon>Eukaryota</taxon>
        <taxon>Sar</taxon>
        <taxon>Stramenopiles</taxon>
        <taxon>Bigyra</taxon>
        <taxon>Opalozoa</taxon>
        <taxon>Bicosoecida</taxon>
        <taxon>Cafeteriaceae</taxon>
        <taxon>Cafeteria</taxon>
    </lineage>
</organism>
<accession>A0A5A8C399</accession>
<dbReference type="PROSITE" id="PS50280">
    <property type="entry name" value="SET"/>
    <property type="match status" value="1"/>
</dbReference>
<evidence type="ECO:0000313" key="3">
    <source>
        <dbReference type="Proteomes" id="UP000323011"/>
    </source>
</evidence>
<dbReference type="Proteomes" id="UP000323011">
    <property type="component" value="Unassembled WGS sequence"/>
</dbReference>
<dbReference type="InterPro" id="IPR001214">
    <property type="entry name" value="SET_dom"/>
</dbReference>
<evidence type="ECO:0000259" key="1">
    <source>
        <dbReference type="PROSITE" id="PS50280"/>
    </source>
</evidence>
<reference evidence="2 3" key="1">
    <citation type="submission" date="2019-07" db="EMBL/GenBank/DDBJ databases">
        <title>Genomes of Cafeteria roenbergensis.</title>
        <authorList>
            <person name="Fischer M.G."/>
            <person name="Hackl T."/>
            <person name="Roman M."/>
        </authorList>
    </citation>
    <scope>NUCLEOTIDE SEQUENCE [LARGE SCALE GENOMIC DNA]</scope>
    <source>
        <strain evidence="2 3">BVI</strain>
    </source>
</reference>
<dbReference type="GO" id="GO:0008168">
    <property type="term" value="F:methyltransferase activity"/>
    <property type="evidence" value="ECO:0007669"/>
    <property type="project" value="InterPro"/>
</dbReference>
<sequence length="880" mass="88537">MAAACAAAMPAAEARLLAEITESDAGASAVRVGISPAVHGRGLFSTKDISEGETIVRQKWPLASKQDLANSWRADCCQVCCCFLGTIESQLRTLTSATADADTWQTVAASFPMFAAAVAAGLDREGALQPDEDDELPTADICLLDDGRGRAIPTWLVSEEDQLIASDGQEVGGVVVCSASCAKRAQQLCLPVLEPEGQSWFASLLRRMADEATAKAGIAPGRVTDDAPACCKATAASAAATTDDAPACCKATAASAAATTDDAPACCKATAASAAATTDDAPACCKATAASAAATTDDAPACCKATAASAAATKDDAPACCKATAASAAATTDDAPACCKATAASAAAAAESPIVAAAAAMGEAGVAAIAEALREEALVASSFSCPLIEIEAEPDSDDDQDTASMSHAQRVAAAAASAAAATAASFGSAPGSVGSDDDGRVPGAAELASALAEHAREHSESFALAMRVYSWALGELLNGPPGQTLPRVLRRVTLLSSGEWWDVVRARTEAEVAAAKEAPAPGAAGAAAAAAAAGADIDDAESDATSDAEAAPATREMLVHTAQEALVMLRAVLEPRFRAVCRMRATLGLEAPPAGSALAAETEEEADAWARRAADRGWGLVAGELRRCESILPPGSPGGGSAGGLPAELAAGGDLAAAGTPSSTVWDARRWPSGAALDILFSEPMFARVLGLFELNCIGVSIASPVSHCVMQVASSSAKEAADSGSAAASHPAADGAPATASAVWDRVRSALVAASLARRLEGADEPDAVARAARASSVAYLKPSERDAAAAAGLDDPTSVLVSQLCPHLQASALFPVVAMTNHSHTPNADFVYPEGTVSVRLLATRDVSEGEEVCISYCDETLGPEAREAALRHYGIPA</sequence>
<dbReference type="EMBL" id="VLTN01000065">
    <property type="protein sequence ID" value="KAA0147542.1"/>
    <property type="molecule type" value="Genomic_DNA"/>
</dbReference>
<feature type="domain" description="SET" evidence="1">
    <location>
        <begin position="28"/>
        <end position="860"/>
    </location>
</feature>
<name>A0A5A8C399_CAFRO</name>